<dbReference type="GO" id="GO:0006424">
    <property type="term" value="P:glutamyl-tRNA aminoacylation"/>
    <property type="evidence" value="ECO:0007669"/>
    <property type="project" value="InterPro"/>
</dbReference>
<feature type="region of interest" description="Disordered" evidence="16">
    <location>
        <begin position="498"/>
        <end position="519"/>
    </location>
</feature>
<dbReference type="Pfam" id="PF20974">
    <property type="entry name" value="tRNA-synt_1c_C2"/>
    <property type="match status" value="1"/>
</dbReference>
<dbReference type="InterPro" id="IPR004526">
    <property type="entry name" value="Glu-tRNA-synth_arc/euk"/>
</dbReference>
<dbReference type="EMBL" id="SNRW01011992">
    <property type="protein sequence ID" value="KAA6374422.1"/>
    <property type="molecule type" value="Genomic_DNA"/>
</dbReference>
<evidence type="ECO:0000256" key="3">
    <source>
        <dbReference type="ARBA" id="ARBA00012835"/>
    </source>
</evidence>
<evidence type="ECO:0000259" key="17">
    <source>
        <dbReference type="PROSITE" id="PS50886"/>
    </source>
</evidence>
<dbReference type="InterPro" id="IPR020056">
    <property type="entry name" value="Rbsml_bL25/Gln-tRNA_synth_N"/>
</dbReference>
<comment type="caution">
    <text evidence="18">The sequence shown here is derived from an EMBL/GenBank/DDBJ whole genome shotgun (WGS) entry which is preliminary data.</text>
</comment>
<dbReference type="FunFam" id="3.90.800.10:FF:000001">
    <property type="entry name" value="Glutamine--tRNA ligase"/>
    <property type="match status" value="1"/>
</dbReference>
<dbReference type="PROSITE" id="PS50886">
    <property type="entry name" value="TRBD"/>
    <property type="match status" value="1"/>
</dbReference>
<evidence type="ECO:0000256" key="2">
    <source>
        <dbReference type="ARBA" id="ARBA00008927"/>
    </source>
</evidence>
<evidence type="ECO:0000256" key="4">
    <source>
        <dbReference type="ARBA" id="ARBA00022490"/>
    </source>
</evidence>
<dbReference type="Pfam" id="PF03950">
    <property type="entry name" value="tRNA-synt_1c_C"/>
    <property type="match status" value="1"/>
</dbReference>
<dbReference type="GO" id="GO:0005524">
    <property type="term" value="F:ATP binding"/>
    <property type="evidence" value="ECO:0007669"/>
    <property type="project" value="UniProtKB-KW"/>
</dbReference>
<evidence type="ECO:0000256" key="15">
    <source>
        <dbReference type="RuleBase" id="RU363037"/>
    </source>
</evidence>
<dbReference type="PANTHER" id="PTHR43097">
    <property type="entry name" value="GLUTAMINE-TRNA LIGASE"/>
    <property type="match status" value="1"/>
</dbReference>
<keyword evidence="11 15" id="KW-0030">Aminoacyl-tRNA synthetase</keyword>
<evidence type="ECO:0000256" key="8">
    <source>
        <dbReference type="ARBA" id="ARBA00022840"/>
    </source>
</evidence>
<feature type="region of interest" description="Disordered" evidence="16">
    <location>
        <begin position="616"/>
        <end position="671"/>
    </location>
</feature>
<keyword evidence="5 14" id="KW-0820">tRNA-binding</keyword>
<dbReference type="AlphaFoldDB" id="A0A5J4UWG1"/>
<feature type="compositionally biased region" description="Basic and acidic residues" evidence="16">
    <location>
        <begin position="616"/>
        <end position="628"/>
    </location>
</feature>
<dbReference type="InterPro" id="IPR011035">
    <property type="entry name" value="Ribosomal_bL25/Gln-tRNA_synth"/>
</dbReference>
<comment type="subcellular location">
    <subcellularLocation>
        <location evidence="1">Cytoplasm</location>
    </subcellularLocation>
</comment>
<dbReference type="InterPro" id="IPR020058">
    <property type="entry name" value="Glu/Gln-tRNA-synth_Ib_cat-dom"/>
</dbReference>
<organism evidence="18 19">
    <name type="scientific">Streblomastix strix</name>
    <dbReference type="NCBI Taxonomy" id="222440"/>
    <lineage>
        <taxon>Eukaryota</taxon>
        <taxon>Metamonada</taxon>
        <taxon>Preaxostyla</taxon>
        <taxon>Oxymonadida</taxon>
        <taxon>Streblomastigidae</taxon>
        <taxon>Streblomastix</taxon>
    </lineage>
</organism>
<evidence type="ECO:0000313" key="19">
    <source>
        <dbReference type="Proteomes" id="UP000324800"/>
    </source>
</evidence>
<sequence>MAIRNKCNNKTLRDSSLIHASEANFSHADIPGGEGGVCTRFPPEPSGYLHIGHIKAAMLNEYYAHKFHGRLLLRFDDTNPTNEKGEFEEAIIKDLDSVGIVADNVSHTSDYFDHFLECADEMIKIGKAYADNSTQEQMKHQRENMIESPNRDNTIQKNQEIWLEMKNGSDIGKTYALRAKVDMKSKNTTLRDPVIYRCKTEPHPRTGDKYKAYPSYDFACPIIDSKEGVTVALRTIEYRDRNAQYAFMQDALKIRPVPIQDFARLNFLYTEMSKRKLQKFVDDGIASGWNDPRFPTIQGIMRNGMTIPALRAFVLEQGPSKNITYQEWDKIWAKNRQVIDPLAPRYTAIEVDNVVRLVIVDGPEQPEVKKLAVNKKDPDHGEKDVVFSKEIIIEQCDAQLINDNEEVTLMSWGNIIVDKIIRDTTRKIPSPLPAALPNDTVDLITNIEAHLHLEGDFKKTKLKLTWLSAANLDQLPIAQLKSFDHLLRVGKIERPKKTDELEDDNLDEPTIQSSDQNINRTPDEFINKNSVFQCNAYIEPAATTGIEGDIVQFERKGNFYLDKIFEQGKDGKITSGVYHFVPDGRTMLMKVAGRQLVSISEQQKAEELVHQKEAKEKAAQVAKDEKLKNASVVSSDEKGEQQKEKEQEQSKDGKKEKKTKQAPQQTADADAKKKADLDAAFSLCNFRIIQLKNCRKHPDADKLIIADADIGDGIIKTLVTGLIPHYQPEDIEG</sequence>
<dbReference type="GO" id="GO:0017102">
    <property type="term" value="C:methionyl glutamyl tRNA synthetase complex"/>
    <property type="evidence" value="ECO:0007669"/>
    <property type="project" value="TreeGrafter"/>
</dbReference>
<evidence type="ECO:0000256" key="9">
    <source>
        <dbReference type="ARBA" id="ARBA00022884"/>
    </source>
</evidence>
<dbReference type="Proteomes" id="UP000324800">
    <property type="component" value="Unassembled WGS sequence"/>
</dbReference>
<keyword evidence="8 15" id="KW-0067">ATP-binding</keyword>
<evidence type="ECO:0000256" key="6">
    <source>
        <dbReference type="ARBA" id="ARBA00022598"/>
    </source>
</evidence>
<comment type="catalytic activity">
    <reaction evidence="13">
        <text>tRNA(Glu) + L-glutamate + ATP = L-glutamyl-tRNA(Glu) + AMP + diphosphate</text>
        <dbReference type="Rhea" id="RHEA:23540"/>
        <dbReference type="Rhea" id="RHEA-COMP:9663"/>
        <dbReference type="Rhea" id="RHEA-COMP:9680"/>
        <dbReference type="ChEBI" id="CHEBI:29985"/>
        <dbReference type="ChEBI" id="CHEBI:30616"/>
        <dbReference type="ChEBI" id="CHEBI:33019"/>
        <dbReference type="ChEBI" id="CHEBI:78442"/>
        <dbReference type="ChEBI" id="CHEBI:78520"/>
        <dbReference type="ChEBI" id="CHEBI:456215"/>
        <dbReference type="EC" id="6.1.1.17"/>
    </reaction>
</comment>
<dbReference type="FunFam" id="1.10.1160.10:FF:000001">
    <property type="entry name" value="Glutamine--tRNA ligase"/>
    <property type="match status" value="1"/>
</dbReference>
<feature type="domain" description="TRNA-binding" evidence="17">
    <location>
        <begin position="680"/>
        <end position="733"/>
    </location>
</feature>
<dbReference type="OrthoDB" id="10250478at2759"/>
<dbReference type="InterPro" id="IPR002547">
    <property type="entry name" value="tRNA-bd_dom"/>
</dbReference>
<dbReference type="PROSITE" id="PS00178">
    <property type="entry name" value="AA_TRNA_LIGASE_I"/>
    <property type="match status" value="1"/>
</dbReference>
<dbReference type="InterPro" id="IPR001412">
    <property type="entry name" value="aa-tRNA-synth_I_CS"/>
</dbReference>
<keyword evidence="9 14" id="KW-0694">RNA-binding</keyword>
<evidence type="ECO:0000256" key="10">
    <source>
        <dbReference type="ARBA" id="ARBA00022917"/>
    </source>
</evidence>
<dbReference type="GO" id="GO:0004818">
    <property type="term" value="F:glutamate-tRNA ligase activity"/>
    <property type="evidence" value="ECO:0007669"/>
    <property type="project" value="UniProtKB-EC"/>
</dbReference>
<dbReference type="Gene3D" id="3.90.800.10">
    <property type="entry name" value="Glutamyl-tRNA Synthetase, Domain 3"/>
    <property type="match status" value="1"/>
</dbReference>
<feature type="non-terminal residue" evidence="18">
    <location>
        <position position="733"/>
    </location>
</feature>
<dbReference type="GO" id="GO:0005829">
    <property type="term" value="C:cytosol"/>
    <property type="evidence" value="ECO:0007669"/>
    <property type="project" value="TreeGrafter"/>
</dbReference>
<dbReference type="InterPro" id="IPR012340">
    <property type="entry name" value="NA-bd_OB-fold"/>
</dbReference>
<accession>A0A5J4UWG1</accession>
<keyword evidence="6 15" id="KW-0436">Ligase</keyword>
<dbReference type="InterPro" id="IPR020059">
    <property type="entry name" value="Glu/Gln-tRNA-synth_Ib_codon-bd"/>
</dbReference>
<evidence type="ECO:0000256" key="1">
    <source>
        <dbReference type="ARBA" id="ARBA00004496"/>
    </source>
</evidence>
<comment type="similarity">
    <text evidence="2">Belongs to the class-I aminoacyl-tRNA synthetase family. Glutamate--tRNA ligase type 2 subfamily.</text>
</comment>
<dbReference type="NCBIfam" id="TIGR00463">
    <property type="entry name" value="gltX_arch"/>
    <property type="match status" value="1"/>
</dbReference>
<dbReference type="Gene3D" id="3.40.50.620">
    <property type="entry name" value="HUPs"/>
    <property type="match status" value="1"/>
</dbReference>
<dbReference type="SUPFAM" id="SSF50249">
    <property type="entry name" value="Nucleic acid-binding proteins"/>
    <property type="match status" value="1"/>
</dbReference>
<dbReference type="FunFam" id="3.40.50.620:FF:000037">
    <property type="entry name" value="Glutamine--tRNA ligase cytoplasmic"/>
    <property type="match status" value="1"/>
</dbReference>
<dbReference type="SUPFAM" id="SSF50715">
    <property type="entry name" value="Ribosomal protein L25-like"/>
    <property type="match status" value="1"/>
</dbReference>
<dbReference type="InterPro" id="IPR000924">
    <property type="entry name" value="Glu/Gln-tRNA-synth"/>
</dbReference>
<proteinExistence type="inferred from homology"/>
<evidence type="ECO:0000313" key="18">
    <source>
        <dbReference type="EMBL" id="KAA6374422.1"/>
    </source>
</evidence>
<dbReference type="Gene3D" id="1.10.1160.10">
    <property type="entry name" value="Glutamyl-trna Synthetase, Domain 2"/>
    <property type="match status" value="1"/>
</dbReference>
<dbReference type="InterPro" id="IPR050132">
    <property type="entry name" value="Gln/Glu-tRNA_Ligase"/>
</dbReference>
<evidence type="ECO:0000256" key="12">
    <source>
        <dbReference type="ARBA" id="ARBA00030865"/>
    </source>
</evidence>
<dbReference type="EC" id="6.1.1.17" evidence="3"/>
<dbReference type="Gene3D" id="2.40.240.10">
    <property type="entry name" value="Ribosomal Protein L25, Chain P"/>
    <property type="match status" value="1"/>
</dbReference>
<dbReference type="InterPro" id="IPR020061">
    <property type="entry name" value="Glu_tRNA_lig_a-bdl"/>
</dbReference>
<dbReference type="PANTHER" id="PTHR43097:SF5">
    <property type="entry name" value="GLUTAMATE--TRNA LIGASE"/>
    <property type="match status" value="1"/>
</dbReference>
<evidence type="ECO:0000256" key="11">
    <source>
        <dbReference type="ARBA" id="ARBA00023146"/>
    </source>
</evidence>
<name>A0A5J4UWG1_9EUKA</name>
<feature type="compositionally biased region" description="Polar residues" evidence="16">
    <location>
        <begin position="510"/>
        <end position="519"/>
    </location>
</feature>
<reference evidence="18 19" key="1">
    <citation type="submission" date="2019-03" db="EMBL/GenBank/DDBJ databases">
        <title>Single cell metagenomics reveals metabolic interactions within the superorganism composed of flagellate Streblomastix strix and complex community of Bacteroidetes bacteria on its surface.</title>
        <authorList>
            <person name="Treitli S.C."/>
            <person name="Kolisko M."/>
            <person name="Husnik F."/>
            <person name="Keeling P."/>
            <person name="Hampl V."/>
        </authorList>
    </citation>
    <scope>NUCLEOTIDE SEQUENCE [LARGE SCALE GENOMIC DNA]</scope>
    <source>
        <strain evidence="18">ST1C</strain>
    </source>
</reference>
<dbReference type="SUPFAM" id="SSF52374">
    <property type="entry name" value="Nucleotidylyl transferase"/>
    <property type="match status" value="1"/>
</dbReference>
<dbReference type="Gene3D" id="2.40.50.140">
    <property type="entry name" value="Nucleic acid-binding proteins"/>
    <property type="match status" value="1"/>
</dbReference>
<protein>
    <recommendedName>
        <fullName evidence="3">glutamate--tRNA ligase</fullName>
        <ecNumber evidence="3">6.1.1.17</ecNumber>
    </recommendedName>
    <alternativeName>
        <fullName evidence="12">Glutamyl-tRNA synthetase</fullName>
    </alternativeName>
</protein>
<dbReference type="InterPro" id="IPR014729">
    <property type="entry name" value="Rossmann-like_a/b/a_fold"/>
</dbReference>
<dbReference type="InterPro" id="IPR049437">
    <property type="entry name" value="tRNA-synt_1c_C2"/>
</dbReference>
<evidence type="ECO:0000256" key="13">
    <source>
        <dbReference type="ARBA" id="ARBA00048351"/>
    </source>
</evidence>
<evidence type="ECO:0000256" key="7">
    <source>
        <dbReference type="ARBA" id="ARBA00022741"/>
    </source>
</evidence>
<keyword evidence="7 15" id="KW-0547">Nucleotide-binding</keyword>
<dbReference type="PRINTS" id="PR00987">
    <property type="entry name" value="TRNASYNTHGLU"/>
</dbReference>
<feature type="compositionally biased region" description="Basic and acidic residues" evidence="16">
    <location>
        <begin position="635"/>
        <end position="655"/>
    </location>
</feature>
<dbReference type="GO" id="GO:0000049">
    <property type="term" value="F:tRNA binding"/>
    <property type="evidence" value="ECO:0007669"/>
    <property type="project" value="UniProtKB-UniRule"/>
</dbReference>
<evidence type="ECO:0000256" key="14">
    <source>
        <dbReference type="PROSITE-ProRule" id="PRU00209"/>
    </source>
</evidence>
<dbReference type="Pfam" id="PF00749">
    <property type="entry name" value="tRNA-synt_1c"/>
    <property type="match status" value="1"/>
</dbReference>
<keyword evidence="4" id="KW-0963">Cytoplasm</keyword>
<evidence type="ECO:0000256" key="5">
    <source>
        <dbReference type="ARBA" id="ARBA00022555"/>
    </source>
</evidence>
<keyword evidence="10 15" id="KW-0648">Protein biosynthesis</keyword>
<gene>
    <name evidence="18" type="ORF">EZS28_030051</name>
</gene>
<evidence type="ECO:0000256" key="16">
    <source>
        <dbReference type="SAM" id="MobiDB-lite"/>
    </source>
</evidence>